<comment type="caution">
    <text evidence="1">The sequence shown here is derived from an EMBL/GenBank/DDBJ whole genome shotgun (WGS) entry which is preliminary data.</text>
</comment>
<sequence>MGFKDFRCARIILSGIEVMHMIRKGQMQDDRVARTVAEQFYLLAM</sequence>
<name>A0A7W8Q214_PARAM</name>
<dbReference type="EMBL" id="JACHDD010000078">
    <property type="protein sequence ID" value="MBB5429882.1"/>
    <property type="molecule type" value="Genomic_DNA"/>
</dbReference>
<dbReference type="Proteomes" id="UP000592780">
    <property type="component" value="Unassembled WGS sequence"/>
</dbReference>
<accession>A0A7W8Q214</accession>
<evidence type="ECO:0000313" key="1">
    <source>
        <dbReference type="EMBL" id="MBB5429882.1"/>
    </source>
</evidence>
<dbReference type="AlphaFoldDB" id="A0A7W8Q214"/>
<reference evidence="1 2" key="1">
    <citation type="submission" date="2020-08" db="EMBL/GenBank/DDBJ databases">
        <title>Genomic Encyclopedia of Type Strains, Phase IV (KMG-V): Genome sequencing to study the core and pangenomes of soil and plant-associated prokaryotes.</title>
        <authorList>
            <person name="Whitman W."/>
        </authorList>
    </citation>
    <scope>NUCLEOTIDE SEQUENCE [LARGE SCALE GENOMIC DNA]</scope>
    <source>
        <strain evidence="1 2">JPY158</strain>
    </source>
</reference>
<keyword evidence="2" id="KW-1185">Reference proteome</keyword>
<proteinExistence type="predicted"/>
<protein>
    <submittedName>
        <fullName evidence="1">Transposase-like protein</fullName>
    </submittedName>
</protein>
<organism evidence="1 2">
    <name type="scientific">Paraburkholderia atlantica</name>
    <dbReference type="NCBI Taxonomy" id="2654982"/>
    <lineage>
        <taxon>Bacteria</taxon>
        <taxon>Pseudomonadati</taxon>
        <taxon>Pseudomonadota</taxon>
        <taxon>Betaproteobacteria</taxon>
        <taxon>Burkholderiales</taxon>
        <taxon>Burkholderiaceae</taxon>
        <taxon>Paraburkholderia</taxon>
    </lineage>
</organism>
<gene>
    <name evidence="1" type="ORF">HDG40_008085</name>
</gene>
<evidence type="ECO:0000313" key="2">
    <source>
        <dbReference type="Proteomes" id="UP000592780"/>
    </source>
</evidence>